<keyword evidence="7" id="KW-0732">Signal</keyword>
<dbReference type="Proteomes" id="UP000663882">
    <property type="component" value="Unassembled WGS sequence"/>
</dbReference>
<feature type="signal peptide" evidence="7">
    <location>
        <begin position="1"/>
        <end position="20"/>
    </location>
</feature>
<dbReference type="InterPro" id="IPR001506">
    <property type="entry name" value="Peptidase_M12A"/>
</dbReference>
<dbReference type="EC" id="3.4.24.-" evidence="7"/>
<protein>
    <recommendedName>
        <fullName evidence="7">Metalloendopeptidase</fullName>
        <ecNumber evidence="7">3.4.24.-</ecNumber>
    </recommendedName>
</protein>
<dbReference type="GO" id="GO:0004222">
    <property type="term" value="F:metalloendopeptidase activity"/>
    <property type="evidence" value="ECO:0007669"/>
    <property type="project" value="UniProtKB-UniRule"/>
</dbReference>
<evidence type="ECO:0000256" key="1">
    <source>
        <dbReference type="ARBA" id="ARBA00022670"/>
    </source>
</evidence>
<feature type="binding site" evidence="6">
    <location>
        <position position="163"/>
    </location>
    <ligand>
        <name>Zn(2+)</name>
        <dbReference type="ChEBI" id="CHEBI:29105"/>
        <note>catalytic</note>
    </ligand>
</feature>
<evidence type="ECO:0000313" key="9">
    <source>
        <dbReference type="EMBL" id="CAF1058237.1"/>
    </source>
</evidence>
<name>A0A814KXT3_9BILA</name>
<dbReference type="Pfam" id="PF01400">
    <property type="entry name" value="Astacin"/>
    <property type="match status" value="1"/>
</dbReference>
<dbReference type="EMBL" id="CAJNOO010000902">
    <property type="protein sequence ID" value="CAF1058237.1"/>
    <property type="molecule type" value="Genomic_DNA"/>
</dbReference>
<comment type="cofactor">
    <cofactor evidence="6 7">
        <name>Zn(2+)</name>
        <dbReference type="ChEBI" id="CHEBI:29105"/>
    </cofactor>
    <text evidence="6 7">Binds 1 zinc ion per subunit.</text>
</comment>
<feature type="domain" description="Peptidase M12A" evidence="8">
    <location>
        <begin position="61"/>
        <end position="261"/>
    </location>
</feature>
<dbReference type="InterPro" id="IPR034035">
    <property type="entry name" value="Astacin-like_dom"/>
</dbReference>
<feature type="chain" id="PRO_5033098521" description="Metalloendopeptidase" evidence="7">
    <location>
        <begin position="21"/>
        <end position="1189"/>
    </location>
</feature>
<accession>A0A814KXT3</accession>
<evidence type="ECO:0000256" key="3">
    <source>
        <dbReference type="ARBA" id="ARBA00022801"/>
    </source>
</evidence>
<comment type="caution">
    <text evidence="9">The sequence shown here is derived from an EMBL/GenBank/DDBJ whole genome shotgun (WGS) entry which is preliminary data.</text>
</comment>
<evidence type="ECO:0000259" key="8">
    <source>
        <dbReference type="PROSITE" id="PS51864"/>
    </source>
</evidence>
<dbReference type="PRINTS" id="PR00480">
    <property type="entry name" value="ASTACIN"/>
</dbReference>
<gene>
    <name evidence="9" type="ORF">RFH988_LOCUS17108</name>
</gene>
<feature type="binding site" evidence="6">
    <location>
        <position position="169"/>
    </location>
    <ligand>
        <name>Zn(2+)</name>
        <dbReference type="ChEBI" id="CHEBI:29105"/>
        <note>catalytic</note>
    </ligand>
</feature>
<evidence type="ECO:0000256" key="2">
    <source>
        <dbReference type="ARBA" id="ARBA00022723"/>
    </source>
</evidence>
<dbReference type="PANTHER" id="PTHR10127:SF780">
    <property type="entry name" value="METALLOENDOPEPTIDASE"/>
    <property type="match status" value="1"/>
</dbReference>
<sequence length="1189" mass="131757">MIGTFFIVLIGLIIKGQTNGLPTAKNDRTTQNKLEQNRNLVEGDMRYPTRTAQNGRALLLRGVGVAWPNGIVPYEIAPGYSNEQELIITSAMRQLENTVAINNFRCVQFRPKISSDPYYITIVNEQGCSSYVGQNPHVVLNRTVTLQSSGCLTAGVIIHELLHTLGFEHEQSRPDRDDYVRINWDNIQREMQYNFDKYDNIRVNTLNTPYDYRSLMHYGSTAFAINDSPTIEPIQSGVTIGQRNNLSAIDIQAVRLFYNCTASGITLPPTTTPSTANLYTTNAAYSSVLTTNSRRFSRAGEENSNYYYEIFLVTVLTSGYYRFRSNSIVDTYGYLYTNNFIPSSPTLNLLAQDDDTGGSLQFQFTLYLQSTVVYMFVVTTYSQNITGPYTVIASGLTRVIFVPITNTSILSSTTNIPIASSSINPSNNIITNYINILTNRSSTFIRHGGSGTFYYEAIQVTVYTTGIYTFRSICTIDTYGYLYVNSFNPNNVTSNLVTSNDDDIGTVQFLMTYRLEAGTTYILIFTTFNPDVTTSFSINVVGPANVNLLRMNLTSTVPSTTRWTTLLTTRSPSNVSSIITSYSSITNSDSSTFTRNGGTGTFYYEAIQVTVYTTGIYTFRSICTIDAFGYLYVNSFNPNDVTSNLVAFNDDDIGTNQFLMTYRLEAGITYILIFTTYSSGVTTSFSINVAGPASVYLLRMNLASIVPSTSRMTTLLTTSSRSNVSNIIGVVTNYSSALNIGSSTFTRNGGTGRFYYEAIQVTVYTTGIYTFRSICTIDAFGYLYVNSFNPNNVTSNLVTFNDDDDENYQFLLTYRLEAGITYILIFTTYRSDVTTSFSINVAGPAGVNLLRMNFASIVPSTTNRLNVSSITGIATNYSSILNSDSSTFTRHEGSGTFYYKAIQVAVYTTGIYTFRSICTIDTYGYLYINSFNPNDVRSNLITFNDDNDGNYQFLITYRLQAGTTYILIFTTYSPGVTTSFSITALGPERLNLVSIDTGNGTVTASPSSTRENAVACNRLRNQWICPAQLLTNGIIVTVDPINRTLNGGYCSPNNTFFNLNDSSSVNGYVRTVTVQYFQTGLPTTSTRIWIYGIIPILGGYIACSEYLIPSSQISTSQLIQTYNITDNRINVFDGTYVGIGIQDRLTSIATTSGTMALGIRNANLTSNTPLYFQPDNSWFGIKLSYTIVT</sequence>
<evidence type="ECO:0000256" key="7">
    <source>
        <dbReference type="RuleBase" id="RU361183"/>
    </source>
</evidence>
<evidence type="ECO:0000256" key="6">
    <source>
        <dbReference type="PROSITE-ProRule" id="PRU01211"/>
    </source>
</evidence>
<feature type="active site" evidence="6">
    <location>
        <position position="160"/>
    </location>
</feature>
<keyword evidence="3 6" id="KW-0378">Hydrolase</keyword>
<comment type="caution">
    <text evidence="6">Lacks conserved residue(s) required for the propagation of feature annotation.</text>
</comment>
<reference evidence="9" key="1">
    <citation type="submission" date="2021-02" db="EMBL/GenBank/DDBJ databases">
        <authorList>
            <person name="Nowell W R."/>
        </authorList>
    </citation>
    <scope>NUCLEOTIDE SEQUENCE</scope>
</reference>
<evidence type="ECO:0000256" key="4">
    <source>
        <dbReference type="ARBA" id="ARBA00022833"/>
    </source>
</evidence>
<dbReference type="AlphaFoldDB" id="A0A814KXT3"/>
<dbReference type="SMART" id="SM00235">
    <property type="entry name" value="ZnMc"/>
    <property type="match status" value="1"/>
</dbReference>
<keyword evidence="1 6" id="KW-0645">Protease</keyword>
<dbReference type="InterPro" id="IPR024079">
    <property type="entry name" value="MetalloPept_cat_dom_sf"/>
</dbReference>
<dbReference type="OrthoDB" id="291007at2759"/>
<dbReference type="CDD" id="cd04280">
    <property type="entry name" value="ZnMc_astacin_like"/>
    <property type="match status" value="1"/>
</dbReference>
<keyword evidence="2 6" id="KW-0479">Metal-binding</keyword>
<feature type="binding site" evidence="6">
    <location>
        <position position="159"/>
    </location>
    <ligand>
        <name>Zn(2+)</name>
        <dbReference type="ChEBI" id="CHEBI:29105"/>
        <note>catalytic</note>
    </ligand>
</feature>
<dbReference type="PROSITE" id="PS51864">
    <property type="entry name" value="ASTACIN"/>
    <property type="match status" value="1"/>
</dbReference>
<evidence type="ECO:0000256" key="5">
    <source>
        <dbReference type="ARBA" id="ARBA00023049"/>
    </source>
</evidence>
<evidence type="ECO:0000313" key="10">
    <source>
        <dbReference type="Proteomes" id="UP000663882"/>
    </source>
</evidence>
<organism evidence="9 10">
    <name type="scientific">Rotaria sordida</name>
    <dbReference type="NCBI Taxonomy" id="392033"/>
    <lineage>
        <taxon>Eukaryota</taxon>
        <taxon>Metazoa</taxon>
        <taxon>Spiralia</taxon>
        <taxon>Gnathifera</taxon>
        <taxon>Rotifera</taxon>
        <taxon>Eurotatoria</taxon>
        <taxon>Bdelloidea</taxon>
        <taxon>Philodinida</taxon>
        <taxon>Philodinidae</taxon>
        <taxon>Rotaria</taxon>
    </lineage>
</organism>
<dbReference type="PANTHER" id="PTHR10127">
    <property type="entry name" value="DISCOIDIN, CUB, EGF, LAMININ , AND ZINC METALLOPROTEASE DOMAIN CONTAINING"/>
    <property type="match status" value="1"/>
</dbReference>
<dbReference type="Gene3D" id="3.40.390.10">
    <property type="entry name" value="Collagenase (Catalytic Domain)"/>
    <property type="match status" value="1"/>
</dbReference>
<dbReference type="InterPro" id="IPR006026">
    <property type="entry name" value="Peptidase_Metallo"/>
</dbReference>
<dbReference type="GO" id="GO:0006508">
    <property type="term" value="P:proteolysis"/>
    <property type="evidence" value="ECO:0007669"/>
    <property type="project" value="UniProtKB-KW"/>
</dbReference>
<keyword evidence="5 6" id="KW-0482">Metalloprotease</keyword>
<keyword evidence="4 6" id="KW-0862">Zinc</keyword>
<proteinExistence type="predicted"/>
<dbReference type="GO" id="GO:0008270">
    <property type="term" value="F:zinc ion binding"/>
    <property type="evidence" value="ECO:0007669"/>
    <property type="project" value="UniProtKB-UniRule"/>
</dbReference>
<dbReference type="SUPFAM" id="SSF55486">
    <property type="entry name" value="Metalloproteases ('zincins'), catalytic domain"/>
    <property type="match status" value="1"/>
</dbReference>